<proteinExistence type="predicted"/>
<sequence length="183" mass="20146">MATITPPVGGWDQYANIYEFYEGAGALPVSHEFEFGVSLDPGESIASKSVQISIPIETYGGSRLGTKVVSKFVDYFERNGAVMTLKYRDRKTLEIKTVNGFNNLPADASSCDVIEFNPPGELTAQIVYTPTATIRKIDLLNPALPPTVYIVTAKYTQTLHGTYQGWANKLVDYINKSGPFPRI</sequence>
<reference evidence="1 2" key="1">
    <citation type="journal article" date="2010" name="Virol. J.">
        <title>Genomes of the T4-related bacteriophages as windows on microbial genome evolution.</title>
        <authorList>
            <person name="Petrov V.M."/>
            <person name="Ratnayaka S."/>
            <person name="Nolan J.M."/>
            <person name="Miller E.S."/>
            <person name="Karam J.D."/>
        </authorList>
    </citation>
    <scope>NUCLEOTIDE SEQUENCE [LARGE SCALE GENOMIC DNA]</scope>
</reference>
<dbReference type="GeneID" id="18560115"/>
<protein>
    <submittedName>
        <fullName evidence="1">Uncharacterized protein 5.1</fullName>
    </submittedName>
</protein>
<evidence type="ECO:0000313" key="1">
    <source>
        <dbReference type="EMBL" id="ADQ52910.1"/>
    </source>
</evidence>
<dbReference type="OrthoDB" id="12154at10239"/>
<dbReference type="Proteomes" id="UP000008726">
    <property type="component" value="Segment"/>
</dbReference>
<dbReference type="RefSeq" id="YP_009011620.1">
    <property type="nucleotide sequence ID" value="NC_023688.1"/>
</dbReference>
<name>E5DQC4_9CAUD</name>
<organism evidence="1 2">
    <name type="scientific">Aeromonas phage PX29</name>
    <dbReference type="NCBI Taxonomy" id="926067"/>
    <lineage>
        <taxon>Viruses</taxon>
        <taxon>Duplodnaviria</taxon>
        <taxon>Heunggongvirae</taxon>
        <taxon>Uroviricota</taxon>
        <taxon>Caudoviricetes</taxon>
        <taxon>Pantevenvirales</taxon>
        <taxon>Straboviridae</taxon>
        <taxon>Angelvirus</taxon>
        <taxon>Angelvirus px29</taxon>
    </lineage>
</organism>
<dbReference type="EMBL" id="GU396103">
    <property type="protein sequence ID" value="ADQ52910.1"/>
    <property type="molecule type" value="Genomic_DNA"/>
</dbReference>
<evidence type="ECO:0000313" key="2">
    <source>
        <dbReference type="Proteomes" id="UP000008726"/>
    </source>
</evidence>
<dbReference type="KEGG" id="vg:18560115"/>
<accession>E5DQC4</accession>
<keyword evidence="2" id="KW-1185">Reference proteome</keyword>
<gene>
    <name evidence="1" type="primary">5.1</name>
    <name evidence="1" type="ORF">PX29p191</name>
</gene>